<protein>
    <submittedName>
        <fullName evidence="1">Uncharacterized protein</fullName>
    </submittedName>
</protein>
<sequence>MGTWRHLGKQPHHHNTWAMAASLGGCCSKLRIDGSARGVEVLVEEDVPMAVPADEELGVLEVLDAVHVAGRREEEVAVDQVLLPLS</sequence>
<name>B9EXE8_ORYSJ</name>
<dbReference type="Proteomes" id="UP000007752">
    <property type="component" value="Chromosome 1"/>
</dbReference>
<gene>
    <name evidence="1" type="ORF">OsJ_02138</name>
</gene>
<evidence type="ECO:0000313" key="1">
    <source>
        <dbReference type="EMBL" id="EEE54761.1"/>
    </source>
</evidence>
<organism evidence="1">
    <name type="scientific">Oryza sativa subsp. japonica</name>
    <name type="common">Rice</name>
    <dbReference type="NCBI Taxonomy" id="39947"/>
    <lineage>
        <taxon>Eukaryota</taxon>
        <taxon>Viridiplantae</taxon>
        <taxon>Streptophyta</taxon>
        <taxon>Embryophyta</taxon>
        <taxon>Tracheophyta</taxon>
        <taxon>Spermatophyta</taxon>
        <taxon>Magnoliopsida</taxon>
        <taxon>Liliopsida</taxon>
        <taxon>Poales</taxon>
        <taxon>Poaceae</taxon>
        <taxon>BOP clade</taxon>
        <taxon>Oryzoideae</taxon>
        <taxon>Oryzeae</taxon>
        <taxon>Oryzinae</taxon>
        <taxon>Oryza</taxon>
        <taxon>Oryza sativa</taxon>
    </lineage>
</organism>
<dbReference type="EMBL" id="CM000138">
    <property type="protein sequence ID" value="EEE54761.1"/>
    <property type="molecule type" value="Genomic_DNA"/>
</dbReference>
<dbReference type="AlphaFoldDB" id="B9EXE8"/>
<proteinExistence type="predicted"/>
<reference evidence="1" key="1">
    <citation type="journal article" date="2005" name="PLoS Biol.">
        <title>The genomes of Oryza sativa: a history of duplications.</title>
        <authorList>
            <person name="Yu J."/>
            <person name="Wang J."/>
            <person name="Lin W."/>
            <person name="Li S."/>
            <person name="Li H."/>
            <person name="Zhou J."/>
            <person name="Ni P."/>
            <person name="Dong W."/>
            <person name="Hu S."/>
            <person name="Zeng C."/>
            <person name="Zhang J."/>
            <person name="Zhang Y."/>
            <person name="Li R."/>
            <person name="Xu Z."/>
            <person name="Li S."/>
            <person name="Li X."/>
            <person name="Zheng H."/>
            <person name="Cong L."/>
            <person name="Lin L."/>
            <person name="Yin J."/>
            <person name="Geng J."/>
            <person name="Li G."/>
            <person name="Shi J."/>
            <person name="Liu J."/>
            <person name="Lv H."/>
            <person name="Li J."/>
            <person name="Wang J."/>
            <person name="Deng Y."/>
            <person name="Ran L."/>
            <person name="Shi X."/>
            <person name="Wang X."/>
            <person name="Wu Q."/>
            <person name="Li C."/>
            <person name="Ren X."/>
            <person name="Wang J."/>
            <person name="Wang X."/>
            <person name="Li D."/>
            <person name="Liu D."/>
            <person name="Zhang X."/>
            <person name="Ji Z."/>
            <person name="Zhao W."/>
            <person name="Sun Y."/>
            <person name="Zhang Z."/>
            <person name="Bao J."/>
            <person name="Han Y."/>
            <person name="Dong L."/>
            <person name="Ji J."/>
            <person name="Chen P."/>
            <person name="Wu S."/>
            <person name="Liu J."/>
            <person name="Xiao Y."/>
            <person name="Bu D."/>
            <person name="Tan J."/>
            <person name="Yang L."/>
            <person name="Ye C."/>
            <person name="Zhang J."/>
            <person name="Xu J."/>
            <person name="Zhou Y."/>
            <person name="Yu Y."/>
            <person name="Zhang B."/>
            <person name="Zhuang S."/>
            <person name="Wei H."/>
            <person name="Liu B."/>
            <person name="Lei M."/>
            <person name="Yu H."/>
            <person name="Li Y."/>
            <person name="Xu H."/>
            <person name="Wei S."/>
            <person name="He X."/>
            <person name="Fang L."/>
            <person name="Zhang Z."/>
            <person name="Zhang Y."/>
            <person name="Huang X."/>
            <person name="Su Z."/>
            <person name="Tong W."/>
            <person name="Li J."/>
            <person name="Tong Z."/>
            <person name="Li S."/>
            <person name="Ye J."/>
            <person name="Wang L."/>
            <person name="Fang L."/>
            <person name="Lei T."/>
            <person name="Chen C."/>
            <person name="Chen H."/>
            <person name="Xu Z."/>
            <person name="Li H."/>
            <person name="Huang H."/>
            <person name="Zhang F."/>
            <person name="Xu H."/>
            <person name="Li N."/>
            <person name="Zhao C."/>
            <person name="Li S."/>
            <person name="Dong L."/>
            <person name="Huang Y."/>
            <person name="Li L."/>
            <person name="Xi Y."/>
            <person name="Qi Q."/>
            <person name="Li W."/>
            <person name="Zhang B."/>
            <person name="Hu W."/>
            <person name="Zhang Y."/>
            <person name="Tian X."/>
            <person name="Jiao Y."/>
            <person name="Liang X."/>
            <person name="Jin J."/>
            <person name="Gao L."/>
            <person name="Zheng W."/>
            <person name="Hao B."/>
            <person name="Liu S."/>
            <person name="Wang W."/>
            <person name="Yuan L."/>
            <person name="Cao M."/>
            <person name="McDermott J."/>
            <person name="Samudrala R."/>
            <person name="Wang J."/>
            <person name="Wong G.K."/>
            <person name="Yang H."/>
        </authorList>
    </citation>
    <scope>NUCLEOTIDE SEQUENCE [LARGE SCALE GENOMIC DNA]</scope>
</reference>
<reference evidence="1" key="2">
    <citation type="submission" date="2008-12" db="EMBL/GenBank/DDBJ databases">
        <title>Improved gene annotation of the rice (Oryza sativa) genomes.</title>
        <authorList>
            <person name="Wang J."/>
            <person name="Li R."/>
            <person name="Fan W."/>
            <person name="Huang Q."/>
            <person name="Zhang J."/>
            <person name="Zhou Y."/>
            <person name="Hu Y."/>
            <person name="Zi S."/>
            <person name="Li J."/>
            <person name="Ni P."/>
            <person name="Zheng H."/>
            <person name="Zhang Y."/>
            <person name="Zhao M."/>
            <person name="Hao Q."/>
            <person name="McDermott J."/>
            <person name="Samudrala R."/>
            <person name="Kristiansen K."/>
            <person name="Wong G.K.-S."/>
        </authorList>
    </citation>
    <scope>NUCLEOTIDE SEQUENCE</scope>
</reference>
<accession>B9EXE8</accession>
<dbReference type="PROSITE" id="PS51257">
    <property type="entry name" value="PROKAR_LIPOPROTEIN"/>
    <property type="match status" value="1"/>
</dbReference>